<name>A0A9Q1ERR9_SYNKA</name>
<dbReference type="Proteomes" id="UP001152622">
    <property type="component" value="Chromosome 13"/>
</dbReference>
<dbReference type="EMBL" id="JAINUF010000013">
    <property type="protein sequence ID" value="KAJ8343836.1"/>
    <property type="molecule type" value="Genomic_DNA"/>
</dbReference>
<gene>
    <name evidence="1" type="ORF">SKAU_G00311650</name>
</gene>
<dbReference type="AlphaFoldDB" id="A0A9Q1ERR9"/>
<evidence type="ECO:0000313" key="2">
    <source>
        <dbReference type="Proteomes" id="UP001152622"/>
    </source>
</evidence>
<accession>A0A9Q1ERR9</accession>
<evidence type="ECO:0000313" key="1">
    <source>
        <dbReference type="EMBL" id="KAJ8343836.1"/>
    </source>
</evidence>
<protein>
    <submittedName>
        <fullName evidence="1">Uncharacterized protein</fullName>
    </submittedName>
</protein>
<organism evidence="1 2">
    <name type="scientific">Synaphobranchus kaupii</name>
    <name type="common">Kaup's arrowtooth eel</name>
    <dbReference type="NCBI Taxonomy" id="118154"/>
    <lineage>
        <taxon>Eukaryota</taxon>
        <taxon>Metazoa</taxon>
        <taxon>Chordata</taxon>
        <taxon>Craniata</taxon>
        <taxon>Vertebrata</taxon>
        <taxon>Euteleostomi</taxon>
        <taxon>Actinopterygii</taxon>
        <taxon>Neopterygii</taxon>
        <taxon>Teleostei</taxon>
        <taxon>Anguilliformes</taxon>
        <taxon>Synaphobranchidae</taxon>
        <taxon>Synaphobranchus</taxon>
    </lineage>
</organism>
<sequence length="60" mass="6686">MEAPPRSLPKEGPGVLSVVSVGRAQMQGVPPPPSYRPHFPSIALSQHRSGWKPSFWFDFR</sequence>
<keyword evidence="2" id="KW-1185">Reference proteome</keyword>
<comment type="caution">
    <text evidence="1">The sequence shown here is derived from an EMBL/GenBank/DDBJ whole genome shotgun (WGS) entry which is preliminary data.</text>
</comment>
<proteinExistence type="predicted"/>
<reference evidence="1" key="1">
    <citation type="journal article" date="2023" name="Science">
        <title>Genome structures resolve the early diversification of teleost fishes.</title>
        <authorList>
            <person name="Parey E."/>
            <person name="Louis A."/>
            <person name="Montfort J."/>
            <person name="Bouchez O."/>
            <person name="Roques C."/>
            <person name="Iampietro C."/>
            <person name="Lluch J."/>
            <person name="Castinel A."/>
            <person name="Donnadieu C."/>
            <person name="Desvignes T."/>
            <person name="Floi Bucao C."/>
            <person name="Jouanno E."/>
            <person name="Wen M."/>
            <person name="Mejri S."/>
            <person name="Dirks R."/>
            <person name="Jansen H."/>
            <person name="Henkel C."/>
            <person name="Chen W.J."/>
            <person name="Zahm M."/>
            <person name="Cabau C."/>
            <person name="Klopp C."/>
            <person name="Thompson A.W."/>
            <person name="Robinson-Rechavi M."/>
            <person name="Braasch I."/>
            <person name="Lecointre G."/>
            <person name="Bobe J."/>
            <person name="Postlethwait J.H."/>
            <person name="Berthelot C."/>
            <person name="Roest Crollius H."/>
            <person name="Guiguen Y."/>
        </authorList>
    </citation>
    <scope>NUCLEOTIDE SEQUENCE</scope>
    <source>
        <strain evidence="1">WJC10195</strain>
    </source>
</reference>